<dbReference type="OrthoDB" id="444945at2759"/>
<dbReference type="STRING" id="3075.A0A087SRT0"/>
<dbReference type="InterPro" id="IPR030378">
    <property type="entry name" value="G_CP_dom"/>
</dbReference>
<dbReference type="RefSeq" id="XP_011401449.1">
    <property type="nucleotide sequence ID" value="XM_011403147.1"/>
</dbReference>
<evidence type="ECO:0000256" key="4">
    <source>
        <dbReference type="ARBA" id="ARBA00023242"/>
    </source>
</evidence>
<dbReference type="InterPro" id="IPR024929">
    <property type="entry name" value="GNL2_CP_dom"/>
</dbReference>
<evidence type="ECO:0000256" key="2">
    <source>
        <dbReference type="ARBA" id="ARBA00022741"/>
    </source>
</evidence>
<dbReference type="InterPro" id="IPR027417">
    <property type="entry name" value="P-loop_NTPase"/>
</dbReference>
<dbReference type="CDD" id="cd01858">
    <property type="entry name" value="NGP_1"/>
    <property type="match status" value="1"/>
</dbReference>
<dbReference type="PANTHER" id="PTHR11089">
    <property type="entry name" value="GTP-BINDING PROTEIN-RELATED"/>
    <property type="match status" value="1"/>
</dbReference>
<dbReference type="GO" id="GO:0005525">
    <property type="term" value="F:GTP binding"/>
    <property type="evidence" value="ECO:0007669"/>
    <property type="project" value="UniProtKB-KW"/>
</dbReference>
<dbReference type="Gene3D" id="1.10.1580.10">
    <property type="match status" value="1"/>
</dbReference>
<dbReference type="Proteomes" id="UP000028924">
    <property type="component" value="Unassembled WGS sequence"/>
</dbReference>
<keyword evidence="2" id="KW-0547">Nucleotide-binding</keyword>
<feature type="region of interest" description="Disordered" evidence="7">
    <location>
        <begin position="497"/>
        <end position="530"/>
    </location>
</feature>
<evidence type="ECO:0000256" key="5">
    <source>
        <dbReference type="ARBA" id="ARBA00059990"/>
    </source>
</evidence>
<dbReference type="PRINTS" id="PR00326">
    <property type="entry name" value="GTP1OBG"/>
</dbReference>
<dbReference type="Pfam" id="PF08153">
    <property type="entry name" value="NGP1NT"/>
    <property type="match status" value="1"/>
</dbReference>
<evidence type="ECO:0000256" key="3">
    <source>
        <dbReference type="ARBA" id="ARBA00023134"/>
    </source>
</evidence>
<dbReference type="InterPro" id="IPR029058">
    <property type="entry name" value="AB_hydrolase_fold"/>
</dbReference>
<dbReference type="Pfam" id="PF07819">
    <property type="entry name" value="PGAP1"/>
    <property type="match status" value="1"/>
</dbReference>
<dbReference type="InterPro" id="IPR050755">
    <property type="entry name" value="TRAFAC_YlqF/YawG_RiboMat"/>
</dbReference>
<keyword evidence="3" id="KW-0342">GTP-binding</keyword>
<comment type="function">
    <text evidence="5">GTPase involved in pre-60S ribosomal subunit maturation.</text>
</comment>
<sequence>MSRACLGLRRAWWVGWWAILAIVSLHTARDALAPSACETTYLWQAYEEILLPSNVGQQRGYRLIRYVDNPTEEAQGRLGYNGSILHTVIFVHGHLGTPEQMRSLASQTGRELVKRWRAGGGELPVRWLAPDFGREASALDHSLLVPQSQYLYDCLQYLQPRNPSPSGGVVLVGYSMGVLTAQALLSRMASDQDPLLPSIRAFLRLAEPGTRAFPALLPSPGTGRLLRGGGPGLGHVPSLGVVPGKGDGLIPDTLGLNPGSQGAGPPRVLMQDVPGVWTGGSHKSILSCNQLVCRLAGGIVDALHCADSAPWQEIMAGVDWLANATHLLSLDVNSGEEVTLHAHGNRLEWDVLAWLAARLHARAAALPALLMACTVPGAAAAPPLVWALIAGSCLVHRSLPPVLGLGWAACGTSEPQRLAHLAASALAPAAQLAGWGLGGNWAATPLDASSAALTLLGLRACAAGRLPLQQTALLGHLQALAMATAALSGPRAFAHAMAKGSNKAGTPKSNPKHSNDKNRANSVSKDGMRSASTVRRLAMYKTRPNRNKDGKIISHELQSKELPSTRIQPDRRWFGNTRVIGQKQLEVFREEMAAKVADPFTVLVKEKKLPLSLLSDPSTNFAGRAARNGLVATQPFADTFGKKQRRKKPKLSAESYQGLLDRAETVEGSFTSKADAVGPSDPFADIRPAAQESVFFKGQSKRIWGELYKVLDSSDVVIQVIDARDPLGTRCRFLEQHLKKNARHKHMILLLNKCDLVPAWVTKRWLHTLSKEFPTLAFHASVTNPFGKGSLLGLLRQLSRLRSDKQYISVGLVGYPNVGKSSVINTLRSKKVCKVAPVPGETKVWQYITLTKKIFLIDCPGVVYNGTTDTESDAILKGVVRVESLEEAADHVGEVLARVKPQYLRRAYKLEAWEDAEDFLSQLARAAGKLNKGGEPDLNTVAKMVLLDWQRGRIPFFSLPPDHVDERDGVEGDAAAALAAEQEEEDDDALVVGGVTEEDAAAVPDGDPIKAAAAARALTAAAAEEIQAQRAGAIPVRHAFFSPEDGGEGGQDLSGDDSEGDASDGSEEEEEHNGEEAAAGAEGEAPAASDDDDDAEAGYGEGGLSWEAVLQSIQEPGAAEDEDELEEEPTITVPAPKKQRAGAAGPAKRRGGADAGGRKRKAAIGTPDKRKRRAG</sequence>
<evidence type="ECO:0000313" key="11">
    <source>
        <dbReference type="Proteomes" id="UP000028924"/>
    </source>
</evidence>
<dbReference type="InterPro" id="IPR023179">
    <property type="entry name" value="GTP-bd_ortho_bundle_sf"/>
</dbReference>
<keyword evidence="4" id="KW-0539">Nucleus</keyword>
<dbReference type="KEGG" id="apro:F751_5347"/>
<dbReference type="Gene3D" id="3.40.50.300">
    <property type="entry name" value="P-loop containing nucleotide triphosphate hydrolases"/>
    <property type="match status" value="1"/>
</dbReference>
<dbReference type="eggNOG" id="KOG2423">
    <property type="taxonomic scope" value="Eukaryota"/>
</dbReference>
<dbReference type="Pfam" id="PF01926">
    <property type="entry name" value="MMR_HSR1"/>
    <property type="match status" value="1"/>
</dbReference>
<dbReference type="GO" id="GO:0016788">
    <property type="term" value="F:hydrolase activity, acting on ester bonds"/>
    <property type="evidence" value="ECO:0007669"/>
    <property type="project" value="InterPro"/>
</dbReference>
<accession>A0A087SRT0</accession>
<dbReference type="AlphaFoldDB" id="A0A087SRT0"/>
<dbReference type="PROSITE" id="PS51721">
    <property type="entry name" value="G_CP"/>
    <property type="match status" value="1"/>
</dbReference>
<keyword evidence="8" id="KW-0732">Signal</keyword>
<evidence type="ECO:0000256" key="8">
    <source>
        <dbReference type="SAM" id="SignalP"/>
    </source>
</evidence>
<dbReference type="Gene3D" id="3.40.50.1820">
    <property type="entry name" value="alpha/beta hydrolase"/>
    <property type="match status" value="1"/>
</dbReference>
<evidence type="ECO:0000256" key="1">
    <source>
        <dbReference type="ARBA" id="ARBA00004604"/>
    </source>
</evidence>
<keyword evidence="11" id="KW-1185">Reference proteome</keyword>
<feature type="domain" description="CP-type G" evidence="9">
    <location>
        <begin position="704"/>
        <end position="865"/>
    </location>
</feature>
<dbReference type="GO" id="GO:0005730">
    <property type="term" value="C:nucleolus"/>
    <property type="evidence" value="ECO:0007669"/>
    <property type="project" value="UniProtKB-SubCell"/>
</dbReference>
<dbReference type="FunFam" id="1.10.1580.10:FF:000001">
    <property type="entry name" value="Nucleolar GTP-binding protein 2"/>
    <property type="match status" value="1"/>
</dbReference>
<name>A0A087SRT0_AUXPR</name>
<gene>
    <name evidence="10" type="ORF">F751_5347</name>
</gene>
<feature type="compositionally biased region" description="Acidic residues" evidence="7">
    <location>
        <begin position="1054"/>
        <end position="1073"/>
    </location>
</feature>
<feature type="compositionally biased region" description="Acidic residues" evidence="7">
    <location>
        <begin position="1118"/>
        <end position="1129"/>
    </location>
</feature>
<dbReference type="InterPro" id="IPR012908">
    <property type="entry name" value="PGAP1-ab_dom-like"/>
</dbReference>
<dbReference type="InterPro" id="IPR012971">
    <property type="entry name" value="NOG2_N_dom"/>
</dbReference>
<reference evidence="10 11" key="1">
    <citation type="journal article" date="2014" name="BMC Genomics">
        <title>Oil accumulation mechanisms of the oleaginous microalga Chlorella protothecoides revealed through its genome, transcriptomes, and proteomes.</title>
        <authorList>
            <person name="Gao C."/>
            <person name="Wang Y."/>
            <person name="Shen Y."/>
            <person name="Yan D."/>
            <person name="He X."/>
            <person name="Dai J."/>
            <person name="Wu Q."/>
        </authorList>
    </citation>
    <scope>NUCLEOTIDE SEQUENCE [LARGE SCALE GENOMIC DNA]</scope>
    <source>
        <strain evidence="10 11">0710</strain>
    </source>
</reference>
<dbReference type="InterPro" id="IPR006073">
    <property type="entry name" value="GTP-bd"/>
</dbReference>
<dbReference type="PANTHER" id="PTHR11089:SF9">
    <property type="entry name" value="NUCLEOLAR GTP-BINDING PROTEIN 2"/>
    <property type="match status" value="1"/>
</dbReference>
<dbReference type="EMBL" id="KL662168">
    <property type="protein sequence ID" value="KFM28434.1"/>
    <property type="molecule type" value="Genomic_DNA"/>
</dbReference>
<feature type="compositionally biased region" description="Low complexity" evidence="7">
    <location>
        <begin position="1076"/>
        <end position="1088"/>
    </location>
</feature>
<protein>
    <recommendedName>
        <fullName evidence="6">Nuclear/nucleolar GTPase 2</fullName>
    </recommendedName>
</protein>
<feature type="region of interest" description="Disordered" evidence="7">
    <location>
        <begin position="1040"/>
        <end position="1175"/>
    </location>
</feature>
<organism evidence="10 11">
    <name type="scientific">Auxenochlorella protothecoides</name>
    <name type="common">Green microalga</name>
    <name type="synonym">Chlorella protothecoides</name>
    <dbReference type="NCBI Taxonomy" id="3075"/>
    <lineage>
        <taxon>Eukaryota</taxon>
        <taxon>Viridiplantae</taxon>
        <taxon>Chlorophyta</taxon>
        <taxon>core chlorophytes</taxon>
        <taxon>Trebouxiophyceae</taxon>
        <taxon>Chlorellales</taxon>
        <taxon>Chlorellaceae</taxon>
        <taxon>Auxenochlorella</taxon>
    </lineage>
</organism>
<dbReference type="GeneID" id="23616738"/>
<evidence type="ECO:0000256" key="7">
    <source>
        <dbReference type="SAM" id="MobiDB-lite"/>
    </source>
</evidence>
<feature type="chain" id="PRO_5001829005" description="Nuclear/nucleolar GTPase 2" evidence="8">
    <location>
        <begin position="29"/>
        <end position="1175"/>
    </location>
</feature>
<dbReference type="SUPFAM" id="SSF52540">
    <property type="entry name" value="P-loop containing nucleoside triphosphate hydrolases"/>
    <property type="match status" value="1"/>
</dbReference>
<evidence type="ECO:0000256" key="6">
    <source>
        <dbReference type="ARBA" id="ARBA00070018"/>
    </source>
</evidence>
<feature type="signal peptide" evidence="8">
    <location>
        <begin position="1"/>
        <end position="28"/>
    </location>
</feature>
<comment type="subcellular location">
    <subcellularLocation>
        <location evidence="1">Nucleus</location>
        <location evidence="1">Nucleolus</location>
    </subcellularLocation>
</comment>
<proteinExistence type="predicted"/>
<dbReference type="SUPFAM" id="SSF53474">
    <property type="entry name" value="alpha/beta-Hydrolases"/>
    <property type="match status" value="1"/>
</dbReference>
<evidence type="ECO:0000313" key="10">
    <source>
        <dbReference type="EMBL" id="KFM28434.1"/>
    </source>
</evidence>
<dbReference type="FunFam" id="3.40.50.300:FF:000559">
    <property type="entry name" value="Nuclear/nucleolar GTPase 2"/>
    <property type="match status" value="1"/>
</dbReference>
<evidence type="ECO:0000259" key="9">
    <source>
        <dbReference type="PROSITE" id="PS51721"/>
    </source>
</evidence>